<dbReference type="SUPFAM" id="SSF47384">
    <property type="entry name" value="Homodimeric domain of signal transducing histidine kinase"/>
    <property type="match status" value="1"/>
</dbReference>
<keyword evidence="7" id="KW-0547">Nucleotide-binding</keyword>
<dbReference type="PANTHER" id="PTHR42878:SF7">
    <property type="entry name" value="SENSOR HISTIDINE KINASE GLRK"/>
    <property type="match status" value="1"/>
</dbReference>
<keyword evidence="9" id="KW-0067">ATP-binding</keyword>
<reference evidence="16 17" key="1">
    <citation type="journal article" date="2016" name="Nat. Commun.">
        <title>Thousands of microbial genomes shed light on interconnected biogeochemical processes in an aquifer system.</title>
        <authorList>
            <person name="Anantharaman K."/>
            <person name="Brown C.T."/>
            <person name="Hug L.A."/>
            <person name="Sharon I."/>
            <person name="Castelle C.J."/>
            <person name="Probst A.J."/>
            <person name="Thomas B.C."/>
            <person name="Singh A."/>
            <person name="Wilkins M.J."/>
            <person name="Karaoz U."/>
            <person name="Brodie E.L."/>
            <person name="Williams K.H."/>
            <person name="Hubbard S.S."/>
            <person name="Banfield J.F."/>
        </authorList>
    </citation>
    <scope>NUCLEOTIDE SEQUENCE [LARGE SCALE GENOMIC DNA]</scope>
</reference>
<evidence type="ECO:0000256" key="5">
    <source>
        <dbReference type="ARBA" id="ARBA00022679"/>
    </source>
</evidence>
<dbReference type="InterPro" id="IPR004358">
    <property type="entry name" value="Sig_transdc_His_kin-like_C"/>
</dbReference>
<dbReference type="Proteomes" id="UP000177325">
    <property type="component" value="Unassembled WGS sequence"/>
</dbReference>
<keyword evidence="5" id="KW-0808">Transferase</keyword>
<evidence type="ECO:0000256" key="2">
    <source>
        <dbReference type="ARBA" id="ARBA00004141"/>
    </source>
</evidence>
<dbReference type="GO" id="GO:0000156">
    <property type="term" value="F:phosphorelay response regulator activity"/>
    <property type="evidence" value="ECO:0007669"/>
    <property type="project" value="TreeGrafter"/>
</dbReference>
<dbReference type="PRINTS" id="PR00344">
    <property type="entry name" value="BCTRLSENSOR"/>
</dbReference>
<dbReference type="AlphaFoldDB" id="A0A1F6FFV9"/>
<dbReference type="InterPro" id="IPR050351">
    <property type="entry name" value="BphY/WalK/GraS-like"/>
</dbReference>
<evidence type="ECO:0000256" key="12">
    <source>
        <dbReference type="ARBA" id="ARBA00023136"/>
    </source>
</evidence>
<dbReference type="SMART" id="SM00091">
    <property type="entry name" value="PAS"/>
    <property type="match status" value="1"/>
</dbReference>
<dbReference type="GO" id="GO:0005524">
    <property type="term" value="F:ATP binding"/>
    <property type="evidence" value="ECO:0007669"/>
    <property type="project" value="UniProtKB-KW"/>
</dbReference>
<dbReference type="InterPro" id="IPR000014">
    <property type="entry name" value="PAS"/>
</dbReference>
<evidence type="ECO:0000256" key="11">
    <source>
        <dbReference type="ARBA" id="ARBA00023012"/>
    </source>
</evidence>
<evidence type="ECO:0000256" key="6">
    <source>
        <dbReference type="ARBA" id="ARBA00022692"/>
    </source>
</evidence>
<evidence type="ECO:0000256" key="13">
    <source>
        <dbReference type="SAM" id="Phobius"/>
    </source>
</evidence>
<evidence type="ECO:0000313" key="16">
    <source>
        <dbReference type="EMBL" id="OGG84739.1"/>
    </source>
</evidence>
<comment type="caution">
    <text evidence="16">The sequence shown here is derived from an EMBL/GenBank/DDBJ whole genome shotgun (WGS) entry which is preliminary data.</text>
</comment>
<dbReference type="EC" id="2.7.13.3" evidence="3"/>
<sequence>MSWFEENKQILIALLHGVMVFILLFVGLVIFTIQYDFTDVNMAVLAFILATTCIVFFAKSVYEIHASTTREKKLAEEMAEKYIKSSEQLFLEVYNNSPVAYLIVGKLGDIISANTAAARLFGVSADKLVKRDLFALMNAGGEEHQSILKQKFQTGIVVSDEEVKVIRSNSFSWTKLSIFQFSNADGKRLSLVTLVDVTKQKEIEIAKSEFVSLASHQLRTPISGMRWSAELLLMDGVESLSKQQKRYVDRLLSSIQRMSSLVDDFLQVSRFELGTRILKEETVVLKELFDDIIAEQDAKVTLNRLKIYKEYDPSVVKIQSDMALLRMVVTNLYTNAVKYSRIGGEISVGYMRQGGDLVITVKDSGMGIPVAEQQRVFSKIFRASNAIKEVPDGTGLGLYIVQKAVQTLEGRVSFVSTENIGTTFTVVIPI</sequence>
<dbReference type="GO" id="GO:0030295">
    <property type="term" value="F:protein kinase activator activity"/>
    <property type="evidence" value="ECO:0007669"/>
    <property type="project" value="TreeGrafter"/>
</dbReference>
<dbReference type="InterPro" id="IPR036097">
    <property type="entry name" value="HisK_dim/P_sf"/>
</dbReference>
<keyword evidence="12 13" id="KW-0472">Membrane</keyword>
<feature type="domain" description="PAS" evidence="15">
    <location>
        <begin position="86"/>
        <end position="134"/>
    </location>
</feature>
<evidence type="ECO:0000259" key="14">
    <source>
        <dbReference type="PROSITE" id="PS50109"/>
    </source>
</evidence>
<keyword evidence="10 13" id="KW-1133">Transmembrane helix</keyword>
<evidence type="ECO:0000259" key="15">
    <source>
        <dbReference type="PROSITE" id="PS50112"/>
    </source>
</evidence>
<dbReference type="Pfam" id="PF00512">
    <property type="entry name" value="HisKA"/>
    <property type="match status" value="1"/>
</dbReference>
<dbReference type="SMART" id="SM00388">
    <property type="entry name" value="HisKA"/>
    <property type="match status" value="1"/>
</dbReference>
<evidence type="ECO:0000256" key="1">
    <source>
        <dbReference type="ARBA" id="ARBA00000085"/>
    </source>
</evidence>
<accession>A0A1F6FFV9</accession>
<dbReference type="PROSITE" id="PS50109">
    <property type="entry name" value="HIS_KIN"/>
    <property type="match status" value="1"/>
</dbReference>
<evidence type="ECO:0000256" key="8">
    <source>
        <dbReference type="ARBA" id="ARBA00022777"/>
    </source>
</evidence>
<feature type="transmembrane region" description="Helical" evidence="13">
    <location>
        <begin position="40"/>
        <end position="62"/>
    </location>
</feature>
<dbReference type="Gene3D" id="3.30.565.10">
    <property type="entry name" value="Histidine kinase-like ATPase, C-terminal domain"/>
    <property type="match status" value="1"/>
</dbReference>
<feature type="transmembrane region" description="Helical" evidence="13">
    <location>
        <begin position="12"/>
        <end position="34"/>
    </location>
</feature>
<comment type="catalytic activity">
    <reaction evidence="1">
        <text>ATP + protein L-histidine = ADP + protein N-phospho-L-histidine.</text>
        <dbReference type="EC" id="2.7.13.3"/>
    </reaction>
</comment>
<dbReference type="GO" id="GO:0007234">
    <property type="term" value="P:osmosensory signaling via phosphorelay pathway"/>
    <property type="evidence" value="ECO:0007669"/>
    <property type="project" value="TreeGrafter"/>
</dbReference>
<dbReference type="InterPro" id="IPR036890">
    <property type="entry name" value="HATPase_C_sf"/>
</dbReference>
<proteinExistence type="predicted"/>
<dbReference type="GO" id="GO:0000155">
    <property type="term" value="F:phosphorelay sensor kinase activity"/>
    <property type="evidence" value="ECO:0007669"/>
    <property type="project" value="InterPro"/>
</dbReference>
<name>A0A1F6FFV9_9BACT</name>
<dbReference type="InterPro" id="IPR035965">
    <property type="entry name" value="PAS-like_dom_sf"/>
</dbReference>
<protein>
    <recommendedName>
        <fullName evidence="3">histidine kinase</fullName>
        <ecNumber evidence="3">2.7.13.3</ecNumber>
    </recommendedName>
</protein>
<dbReference type="SUPFAM" id="SSF55874">
    <property type="entry name" value="ATPase domain of HSP90 chaperone/DNA topoisomerase II/histidine kinase"/>
    <property type="match status" value="1"/>
</dbReference>
<dbReference type="STRING" id="1798525.A3G90_01480"/>
<dbReference type="GO" id="GO:0016020">
    <property type="term" value="C:membrane"/>
    <property type="evidence" value="ECO:0007669"/>
    <property type="project" value="UniProtKB-SubCell"/>
</dbReference>
<dbReference type="CDD" id="cd00082">
    <property type="entry name" value="HisKA"/>
    <property type="match status" value="1"/>
</dbReference>
<dbReference type="EMBL" id="MFMM01000001">
    <property type="protein sequence ID" value="OGG84739.1"/>
    <property type="molecule type" value="Genomic_DNA"/>
</dbReference>
<comment type="subcellular location">
    <subcellularLocation>
        <location evidence="2">Membrane</location>
        <topology evidence="2">Multi-pass membrane protein</topology>
    </subcellularLocation>
</comment>
<dbReference type="SUPFAM" id="SSF55785">
    <property type="entry name" value="PYP-like sensor domain (PAS domain)"/>
    <property type="match status" value="1"/>
</dbReference>
<dbReference type="PANTHER" id="PTHR42878">
    <property type="entry name" value="TWO-COMPONENT HISTIDINE KINASE"/>
    <property type="match status" value="1"/>
</dbReference>
<evidence type="ECO:0000256" key="7">
    <source>
        <dbReference type="ARBA" id="ARBA00022741"/>
    </source>
</evidence>
<dbReference type="InterPro" id="IPR003661">
    <property type="entry name" value="HisK_dim/P_dom"/>
</dbReference>
<dbReference type="Pfam" id="PF02518">
    <property type="entry name" value="HATPase_c"/>
    <property type="match status" value="1"/>
</dbReference>
<evidence type="ECO:0000256" key="9">
    <source>
        <dbReference type="ARBA" id="ARBA00022840"/>
    </source>
</evidence>
<evidence type="ECO:0000256" key="3">
    <source>
        <dbReference type="ARBA" id="ARBA00012438"/>
    </source>
</evidence>
<dbReference type="CDD" id="cd00130">
    <property type="entry name" value="PAS"/>
    <property type="match status" value="1"/>
</dbReference>
<dbReference type="SMART" id="SM00387">
    <property type="entry name" value="HATPase_c"/>
    <property type="match status" value="1"/>
</dbReference>
<dbReference type="Gene3D" id="1.10.287.130">
    <property type="match status" value="1"/>
</dbReference>
<keyword evidence="11" id="KW-0902">Two-component regulatory system</keyword>
<dbReference type="InterPro" id="IPR005467">
    <property type="entry name" value="His_kinase_dom"/>
</dbReference>
<keyword evidence="4" id="KW-0597">Phosphoprotein</keyword>
<dbReference type="Gene3D" id="3.30.450.20">
    <property type="entry name" value="PAS domain"/>
    <property type="match status" value="1"/>
</dbReference>
<feature type="domain" description="Histidine kinase" evidence="14">
    <location>
        <begin position="213"/>
        <end position="430"/>
    </location>
</feature>
<evidence type="ECO:0000313" key="17">
    <source>
        <dbReference type="Proteomes" id="UP000177325"/>
    </source>
</evidence>
<dbReference type="NCBIfam" id="TIGR00229">
    <property type="entry name" value="sensory_box"/>
    <property type="match status" value="1"/>
</dbReference>
<evidence type="ECO:0000256" key="10">
    <source>
        <dbReference type="ARBA" id="ARBA00022989"/>
    </source>
</evidence>
<keyword evidence="8" id="KW-0418">Kinase</keyword>
<organism evidence="16 17">
    <name type="scientific">Candidatus Kaiserbacteria bacterium RIFCSPLOWO2_12_FULL_45_26</name>
    <dbReference type="NCBI Taxonomy" id="1798525"/>
    <lineage>
        <taxon>Bacteria</taxon>
        <taxon>Candidatus Kaiseribacteriota</taxon>
    </lineage>
</organism>
<dbReference type="InterPro" id="IPR003594">
    <property type="entry name" value="HATPase_dom"/>
</dbReference>
<dbReference type="PROSITE" id="PS50112">
    <property type="entry name" value="PAS"/>
    <property type="match status" value="1"/>
</dbReference>
<evidence type="ECO:0000256" key="4">
    <source>
        <dbReference type="ARBA" id="ARBA00022553"/>
    </source>
</evidence>
<gene>
    <name evidence="16" type="ORF">A3G90_01480</name>
</gene>
<dbReference type="Pfam" id="PF13426">
    <property type="entry name" value="PAS_9"/>
    <property type="match status" value="1"/>
</dbReference>
<keyword evidence="6 13" id="KW-0812">Transmembrane</keyword>